<comment type="caution">
    <text evidence="2">The sequence shown here is derived from an EMBL/GenBank/DDBJ whole genome shotgun (WGS) entry which is preliminary data.</text>
</comment>
<feature type="domain" description="Thioredoxin" evidence="1">
    <location>
        <begin position="19"/>
        <end position="151"/>
    </location>
</feature>
<gene>
    <name evidence="2" type="ORF">IMCC3088_228</name>
</gene>
<dbReference type="CDD" id="cd02966">
    <property type="entry name" value="TlpA_like_family"/>
    <property type="match status" value="1"/>
</dbReference>
<dbReference type="PANTHER" id="PTHR42852:SF13">
    <property type="entry name" value="PROTEIN DIPZ"/>
    <property type="match status" value="1"/>
</dbReference>
<organism evidence="2 3">
    <name type="scientific">Aequoribacter fuscus</name>
    <dbReference type="NCBI Taxonomy" id="2518989"/>
    <lineage>
        <taxon>Bacteria</taxon>
        <taxon>Pseudomonadati</taxon>
        <taxon>Pseudomonadota</taxon>
        <taxon>Gammaproteobacteria</taxon>
        <taxon>Cellvibrionales</taxon>
        <taxon>Halieaceae</taxon>
        <taxon>Aequoribacter</taxon>
    </lineage>
</organism>
<dbReference type="PANTHER" id="PTHR42852">
    <property type="entry name" value="THIOL:DISULFIDE INTERCHANGE PROTEIN DSBE"/>
    <property type="match status" value="1"/>
</dbReference>
<dbReference type="AlphaFoldDB" id="F3KZB7"/>
<dbReference type="Pfam" id="PF13905">
    <property type="entry name" value="Thioredoxin_8"/>
    <property type="match status" value="1"/>
</dbReference>
<dbReference type="PROSITE" id="PS51352">
    <property type="entry name" value="THIOREDOXIN_2"/>
    <property type="match status" value="1"/>
</dbReference>
<dbReference type="InterPro" id="IPR036249">
    <property type="entry name" value="Thioredoxin-like_sf"/>
</dbReference>
<evidence type="ECO:0000313" key="2">
    <source>
        <dbReference type="EMBL" id="EGG30604.1"/>
    </source>
</evidence>
<accession>F3KZB7</accession>
<dbReference type="EMBL" id="AEIG01000011">
    <property type="protein sequence ID" value="EGG30604.1"/>
    <property type="molecule type" value="Genomic_DNA"/>
</dbReference>
<sequence>MLFILFAFWAIDAWHTRNMLDGDAGPIAELTLVSLEGEVQRLSGDPERPTLLYFFAPWCSVCRLSMGNLETLDDTKVRVVAIALDYANQTEVEQFLQDIDVQVPTYLGTNELKELFVIKAYPSYYVLDEHFEIQGRTVGYSTTLGLWLRTL</sequence>
<evidence type="ECO:0000259" key="1">
    <source>
        <dbReference type="PROSITE" id="PS51352"/>
    </source>
</evidence>
<dbReference type="SUPFAM" id="SSF52833">
    <property type="entry name" value="Thioredoxin-like"/>
    <property type="match status" value="1"/>
</dbReference>
<dbReference type="Proteomes" id="UP000005615">
    <property type="component" value="Unassembled WGS sequence"/>
</dbReference>
<reference evidence="2 3" key="1">
    <citation type="journal article" date="2011" name="J. Bacteriol.">
        <title>Genome sequence of strain IMCC3088, a proteorhodopsin-containing marine bacterium belonging to the OM60/NOR5 clade.</title>
        <authorList>
            <person name="Jang Y."/>
            <person name="Oh H.M."/>
            <person name="Kang I."/>
            <person name="Lee K."/>
            <person name="Yang S.J."/>
            <person name="Cho J.C."/>
        </authorList>
    </citation>
    <scope>NUCLEOTIDE SEQUENCE [LARGE SCALE GENOMIC DNA]</scope>
    <source>
        <strain evidence="2 3">IMCC3088</strain>
    </source>
</reference>
<dbReference type="InterPro" id="IPR013766">
    <property type="entry name" value="Thioredoxin_domain"/>
</dbReference>
<dbReference type="eggNOG" id="COG0526">
    <property type="taxonomic scope" value="Bacteria"/>
</dbReference>
<dbReference type="Gene3D" id="3.40.30.10">
    <property type="entry name" value="Glutaredoxin"/>
    <property type="match status" value="1"/>
</dbReference>
<keyword evidence="3" id="KW-1185">Reference proteome</keyword>
<evidence type="ECO:0000313" key="3">
    <source>
        <dbReference type="Proteomes" id="UP000005615"/>
    </source>
</evidence>
<dbReference type="InterPro" id="IPR050553">
    <property type="entry name" value="Thioredoxin_ResA/DsbE_sf"/>
</dbReference>
<name>F3KZB7_9GAMM</name>
<dbReference type="InterPro" id="IPR012336">
    <property type="entry name" value="Thioredoxin-like_fold"/>
</dbReference>
<proteinExistence type="predicted"/>
<protein>
    <submittedName>
        <fullName evidence="2">Putative heme-binding protein</fullName>
    </submittedName>
</protein>
<dbReference type="STRING" id="2518989.IMCC3088_228"/>